<dbReference type="EMBL" id="AZHE01000029">
    <property type="protein sequence ID" value="KHN94885.1"/>
    <property type="molecule type" value="Genomic_DNA"/>
</dbReference>
<dbReference type="InterPro" id="IPR047122">
    <property type="entry name" value="Trans-enoyl_RdTase-like"/>
</dbReference>
<dbReference type="InterPro" id="IPR013154">
    <property type="entry name" value="ADH-like_N"/>
</dbReference>
<organism evidence="4 5">
    <name type="scientific">Metarhizium album (strain ARSEF 1941)</name>
    <dbReference type="NCBI Taxonomy" id="1081103"/>
    <lineage>
        <taxon>Eukaryota</taxon>
        <taxon>Fungi</taxon>
        <taxon>Dikarya</taxon>
        <taxon>Ascomycota</taxon>
        <taxon>Pezizomycotina</taxon>
        <taxon>Sordariomycetes</taxon>
        <taxon>Hypocreomycetidae</taxon>
        <taxon>Hypocreales</taxon>
        <taxon>Clavicipitaceae</taxon>
        <taxon>Metarhizium</taxon>
    </lineage>
</organism>
<accession>A0A0B2WPG7</accession>
<dbReference type="SUPFAM" id="SSF50129">
    <property type="entry name" value="GroES-like"/>
    <property type="match status" value="1"/>
</dbReference>
<dbReference type="OrthoDB" id="48317at2759"/>
<dbReference type="PANTHER" id="PTHR45348">
    <property type="entry name" value="HYPOTHETICAL OXIDOREDUCTASE (EUROFUNG)"/>
    <property type="match status" value="1"/>
</dbReference>
<dbReference type="GO" id="GO:0016651">
    <property type="term" value="F:oxidoreductase activity, acting on NAD(P)H"/>
    <property type="evidence" value="ECO:0007669"/>
    <property type="project" value="InterPro"/>
</dbReference>
<dbReference type="GeneID" id="63741759"/>
<dbReference type="Gene3D" id="3.40.50.720">
    <property type="entry name" value="NAD(P)-binding Rossmann-like Domain"/>
    <property type="match status" value="1"/>
</dbReference>
<evidence type="ECO:0000256" key="1">
    <source>
        <dbReference type="ARBA" id="ARBA00008072"/>
    </source>
</evidence>
<evidence type="ECO:0000313" key="4">
    <source>
        <dbReference type="EMBL" id="KHN94885.1"/>
    </source>
</evidence>
<dbReference type="RefSeq" id="XP_040675951.1">
    <property type="nucleotide sequence ID" value="XM_040826102.1"/>
</dbReference>
<keyword evidence="2" id="KW-0560">Oxidoreductase</keyword>
<gene>
    <name evidence="4" type="ORF">MAM_07304</name>
</gene>
<dbReference type="InterPro" id="IPR020843">
    <property type="entry name" value="ER"/>
</dbReference>
<comment type="similarity">
    <text evidence="1">Belongs to the zinc-containing alcohol dehydrogenase family.</text>
</comment>
<dbReference type="InterPro" id="IPR011032">
    <property type="entry name" value="GroES-like_sf"/>
</dbReference>
<evidence type="ECO:0000256" key="2">
    <source>
        <dbReference type="ARBA" id="ARBA00023002"/>
    </source>
</evidence>
<dbReference type="InterPro" id="IPR036291">
    <property type="entry name" value="NAD(P)-bd_dom_sf"/>
</dbReference>
<name>A0A0B2WPG7_METAS</name>
<protein>
    <submittedName>
        <fullName evidence="4">Alcohol dehydrogenase superfamily, zinc-type</fullName>
    </submittedName>
</protein>
<sequence>MEAKTIKQYVAVKKGGPFQVVTGPYPSPGPGEVCIRNLAVGLNPLDWKNLYYGEMVKSWPEVFGIDTAGIVESVGSGVTAFSPGDAVMSLAGHGGRAGAFQEVTTVPAHFVCKKPAAWTFEEASSVPICYLTAATAVTKALGAPLPYLREDSSPVGDGPDAHGATAAPIRSVLVVGGSSGVGASAVQLLRLALPLATIISTNSPRHDEDITGLGATLCVDRHDPKLVATVKSVSPGGGGVDAIIDAVGGAAENAELFGALRVDGPRIYSQVLTGDKIAVPDGVSSVVVFGRMMFQLPGGMRAMSKLVELVEEGKFNLPLQVSVAGKAFEAIGTGLESLKAGVSRTKLVVSL</sequence>
<dbReference type="HOGENOM" id="CLU_026673_16_5_1"/>
<proteinExistence type="inferred from homology"/>
<dbReference type="Proteomes" id="UP000030816">
    <property type="component" value="Unassembled WGS sequence"/>
</dbReference>
<dbReference type="Pfam" id="PF08240">
    <property type="entry name" value="ADH_N"/>
    <property type="match status" value="1"/>
</dbReference>
<dbReference type="STRING" id="1081103.A0A0B2WPG7"/>
<feature type="domain" description="Enoyl reductase (ER)" evidence="3">
    <location>
        <begin position="15"/>
        <end position="349"/>
    </location>
</feature>
<keyword evidence="5" id="KW-1185">Reference proteome</keyword>
<dbReference type="CDD" id="cd08249">
    <property type="entry name" value="enoyl_reductase_like"/>
    <property type="match status" value="1"/>
</dbReference>
<dbReference type="SUPFAM" id="SSF51735">
    <property type="entry name" value="NAD(P)-binding Rossmann-fold domains"/>
    <property type="match status" value="1"/>
</dbReference>
<comment type="caution">
    <text evidence="4">The sequence shown here is derived from an EMBL/GenBank/DDBJ whole genome shotgun (WGS) entry which is preliminary data.</text>
</comment>
<evidence type="ECO:0000313" key="5">
    <source>
        <dbReference type="Proteomes" id="UP000030816"/>
    </source>
</evidence>
<reference evidence="4 5" key="1">
    <citation type="journal article" date="2014" name="Proc. Natl. Acad. Sci. U.S.A.">
        <title>Trajectory and genomic determinants of fungal-pathogen speciation and host adaptation.</title>
        <authorList>
            <person name="Hu X."/>
            <person name="Xiao G."/>
            <person name="Zheng P."/>
            <person name="Shang Y."/>
            <person name="Su Y."/>
            <person name="Zhang X."/>
            <person name="Liu X."/>
            <person name="Zhan S."/>
            <person name="St Leger R.J."/>
            <person name="Wang C."/>
        </authorList>
    </citation>
    <scope>NUCLEOTIDE SEQUENCE [LARGE SCALE GENOMIC DNA]</scope>
    <source>
        <strain evidence="4 5">ARSEF 1941</strain>
    </source>
</reference>
<evidence type="ECO:0000259" key="3">
    <source>
        <dbReference type="SMART" id="SM00829"/>
    </source>
</evidence>
<dbReference type="SMART" id="SM00829">
    <property type="entry name" value="PKS_ER"/>
    <property type="match status" value="1"/>
</dbReference>
<dbReference type="AlphaFoldDB" id="A0A0B2WPG7"/>
<dbReference type="PANTHER" id="PTHR45348:SF2">
    <property type="entry name" value="ZINC-TYPE ALCOHOL DEHYDROGENASE-LIKE PROTEIN C2E1P3.01"/>
    <property type="match status" value="1"/>
</dbReference>
<dbReference type="Gene3D" id="3.90.180.10">
    <property type="entry name" value="Medium-chain alcohol dehydrogenases, catalytic domain"/>
    <property type="match status" value="1"/>
</dbReference>